<gene>
    <name evidence="1" type="ORF">B1B_13676</name>
</gene>
<feature type="non-terminal residue" evidence="1">
    <location>
        <position position="53"/>
    </location>
</feature>
<proteinExistence type="predicted"/>
<organism evidence="1">
    <name type="scientific">mine drainage metagenome</name>
    <dbReference type="NCBI Taxonomy" id="410659"/>
    <lineage>
        <taxon>unclassified sequences</taxon>
        <taxon>metagenomes</taxon>
        <taxon>ecological metagenomes</taxon>
    </lineage>
</organism>
<dbReference type="AlphaFoldDB" id="T0Z6R6"/>
<sequence>MLRDLGEIADSVVAQLGRADAEMNITVEIDARTDKGFTDDVRRTVTENARTLK</sequence>
<accession>T0Z6R6</accession>
<reference evidence="1" key="1">
    <citation type="submission" date="2013-08" db="EMBL/GenBank/DDBJ databases">
        <authorList>
            <person name="Mendez C."/>
            <person name="Richter M."/>
            <person name="Ferrer M."/>
            <person name="Sanchez J."/>
        </authorList>
    </citation>
    <scope>NUCLEOTIDE SEQUENCE</scope>
</reference>
<dbReference type="EMBL" id="AUZY01009013">
    <property type="protein sequence ID" value="EQD43731.1"/>
    <property type="molecule type" value="Genomic_DNA"/>
</dbReference>
<evidence type="ECO:0000313" key="1">
    <source>
        <dbReference type="EMBL" id="EQD43731.1"/>
    </source>
</evidence>
<reference evidence="1" key="2">
    <citation type="journal article" date="2014" name="ISME J.">
        <title>Microbial stratification in low pH oxic and suboxic macroscopic growths along an acid mine drainage.</title>
        <authorList>
            <person name="Mendez-Garcia C."/>
            <person name="Mesa V."/>
            <person name="Sprenger R.R."/>
            <person name="Richter M."/>
            <person name="Diez M.S."/>
            <person name="Solano J."/>
            <person name="Bargiela R."/>
            <person name="Golyshina O.V."/>
            <person name="Manteca A."/>
            <person name="Ramos J.L."/>
            <person name="Gallego J.R."/>
            <person name="Llorente I."/>
            <person name="Martins Dos Santos V.A."/>
            <person name="Jensen O.N."/>
            <person name="Pelaez A.I."/>
            <person name="Sanchez J."/>
            <person name="Ferrer M."/>
        </authorList>
    </citation>
    <scope>NUCLEOTIDE SEQUENCE</scope>
</reference>
<name>T0Z6R6_9ZZZZ</name>
<protein>
    <submittedName>
        <fullName evidence="1">Uncharacterized protein</fullName>
    </submittedName>
</protein>
<comment type="caution">
    <text evidence="1">The sequence shown here is derived from an EMBL/GenBank/DDBJ whole genome shotgun (WGS) entry which is preliminary data.</text>
</comment>